<dbReference type="EMBL" id="MTKT01004950">
    <property type="protein sequence ID" value="OWM68687.1"/>
    <property type="molecule type" value="Genomic_DNA"/>
</dbReference>
<comment type="subcellular location">
    <subcellularLocation>
        <location evidence="1">Nucleus</location>
    </subcellularLocation>
</comment>
<evidence type="ECO:0000313" key="12">
    <source>
        <dbReference type="EMBL" id="PKI76615.1"/>
    </source>
</evidence>
<evidence type="ECO:0000256" key="5">
    <source>
        <dbReference type="ARBA" id="ARBA00023159"/>
    </source>
</evidence>
<dbReference type="OrthoDB" id="610645at2759"/>
<dbReference type="PROSITE" id="PS51032">
    <property type="entry name" value="AP2_ERF"/>
    <property type="match status" value="1"/>
</dbReference>
<gene>
    <name evidence="11" type="ORF">CDL15_Pgr023652</name>
    <name evidence="12" type="ORF">CRG98_002924</name>
</gene>
<keyword evidence="2" id="KW-0936">Ethylene signaling pathway</keyword>
<reference evidence="13" key="1">
    <citation type="journal article" date="2017" name="Plant J.">
        <title>The pomegranate (Punica granatum L.) genome and the genomics of punicalagin biosynthesis.</title>
        <authorList>
            <person name="Qin G."/>
            <person name="Xu C."/>
            <person name="Ming R."/>
            <person name="Tang H."/>
            <person name="Guyot R."/>
            <person name="Kramer E.M."/>
            <person name="Hu Y."/>
            <person name="Yi X."/>
            <person name="Qi Y."/>
            <person name="Xu X."/>
            <person name="Gao Z."/>
            <person name="Pan H."/>
            <person name="Jian J."/>
            <person name="Tian Y."/>
            <person name="Yue Z."/>
            <person name="Xu Y."/>
        </authorList>
    </citation>
    <scope>NUCLEOTIDE SEQUENCE [LARGE SCALE GENOMIC DNA]</scope>
    <source>
        <strain evidence="13">cv. Dabenzi</strain>
    </source>
</reference>
<dbReference type="STRING" id="22663.A0A218W732"/>
<dbReference type="GO" id="GO:0009873">
    <property type="term" value="P:ethylene-activated signaling pathway"/>
    <property type="evidence" value="ECO:0007669"/>
    <property type="project" value="UniProtKB-KW"/>
</dbReference>
<sequence length="298" mass="33805">MDRPGKPLLPKYTEHRTVTHKTLKAPLSKEFPERVIRISFTDRDATDSSSDEDEVPRVKRYVTEIRIGDPDHRAEKPRAAAGKKAEGARTAPQRWPDGRKYRGVRRRPWGRWAAEIRDPLKRTRVWLGTYDTAEEAAMVYDRAAIQIKGPDALTNFMTPPARVNPQIDVAAVSECESGKDSHNLSSPTSVLRFQSGEEADSKCEFGPYLDEASGLMEEGCLLDPLFLKDFFDDDQTPAPVFYDDHSILTDSFLREEVDSYSISFPEEDFGSCKWDVDSFFQDPYAASSSTNDQSQVYY</sequence>
<dbReference type="Proteomes" id="UP000233551">
    <property type="component" value="Unassembled WGS sequence"/>
</dbReference>
<feature type="compositionally biased region" description="Basic and acidic residues" evidence="9">
    <location>
        <begin position="64"/>
        <end position="87"/>
    </location>
</feature>
<feature type="domain" description="AP2/ERF" evidence="10">
    <location>
        <begin position="100"/>
        <end position="157"/>
    </location>
</feature>
<dbReference type="Proteomes" id="UP000197138">
    <property type="component" value="Unassembled WGS sequence"/>
</dbReference>
<evidence type="ECO:0000259" key="10">
    <source>
        <dbReference type="PROSITE" id="PS51032"/>
    </source>
</evidence>
<dbReference type="InterPro" id="IPR036955">
    <property type="entry name" value="AP2/ERF_dom_sf"/>
</dbReference>
<evidence type="ECO:0000256" key="9">
    <source>
        <dbReference type="SAM" id="MobiDB-lite"/>
    </source>
</evidence>
<keyword evidence="5" id="KW-0010">Activator</keyword>
<dbReference type="SMART" id="SM00380">
    <property type="entry name" value="AP2"/>
    <property type="match status" value="1"/>
</dbReference>
<dbReference type="InterPro" id="IPR050913">
    <property type="entry name" value="AP2/ERF_ERF"/>
</dbReference>
<dbReference type="AlphaFoldDB" id="A0A218W732"/>
<dbReference type="PRINTS" id="PR00367">
    <property type="entry name" value="ETHRSPELEMNT"/>
</dbReference>
<keyword evidence="4" id="KW-0238">DNA-binding</keyword>
<dbReference type="Pfam" id="PF00847">
    <property type="entry name" value="AP2"/>
    <property type="match status" value="1"/>
</dbReference>
<comment type="caution">
    <text evidence="11">The sequence shown here is derived from an EMBL/GenBank/DDBJ whole genome shotgun (WGS) entry which is preliminary data.</text>
</comment>
<evidence type="ECO:0000256" key="7">
    <source>
        <dbReference type="ARBA" id="ARBA00023242"/>
    </source>
</evidence>
<evidence type="ECO:0000313" key="11">
    <source>
        <dbReference type="EMBL" id="OWM68687.1"/>
    </source>
</evidence>
<dbReference type="GO" id="GO:0005634">
    <property type="term" value="C:nucleus"/>
    <property type="evidence" value="ECO:0007669"/>
    <property type="project" value="UniProtKB-SubCell"/>
</dbReference>
<dbReference type="InterPro" id="IPR016177">
    <property type="entry name" value="DNA-bd_dom_sf"/>
</dbReference>
<dbReference type="PANTHER" id="PTHR31194:SF140">
    <property type="entry name" value="ETHYLENE-RESPONSIVE TRANSCRIPTION FACTOR CRF2"/>
    <property type="match status" value="1"/>
</dbReference>
<dbReference type="EMBL" id="PGOL01000111">
    <property type="protein sequence ID" value="PKI76615.1"/>
    <property type="molecule type" value="Genomic_DNA"/>
</dbReference>
<protein>
    <recommendedName>
        <fullName evidence="10">AP2/ERF domain-containing protein</fullName>
    </recommendedName>
</protein>
<name>A0A218W732_PUNGR</name>
<dbReference type="Gene3D" id="3.30.730.10">
    <property type="entry name" value="AP2/ERF domain"/>
    <property type="match status" value="1"/>
</dbReference>
<dbReference type="CDD" id="cd00018">
    <property type="entry name" value="AP2"/>
    <property type="match status" value="1"/>
</dbReference>
<evidence type="ECO:0000256" key="6">
    <source>
        <dbReference type="ARBA" id="ARBA00023163"/>
    </source>
</evidence>
<dbReference type="PANTHER" id="PTHR31194">
    <property type="entry name" value="SHN SHINE , DNA BINDING / TRANSCRIPTION FACTOR"/>
    <property type="match status" value="1"/>
</dbReference>
<evidence type="ECO:0000256" key="4">
    <source>
        <dbReference type="ARBA" id="ARBA00023125"/>
    </source>
</evidence>
<accession>A0A218W732</accession>
<evidence type="ECO:0000256" key="8">
    <source>
        <dbReference type="ARBA" id="ARBA00024343"/>
    </source>
</evidence>
<keyword evidence="3" id="KW-0805">Transcription regulation</keyword>
<keyword evidence="6" id="KW-0804">Transcription</keyword>
<organism evidence="11 13">
    <name type="scientific">Punica granatum</name>
    <name type="common">Pomegranate</name>
    <dbReference type="NCBI Taxonomy" id="22663"/>
    <lineage>
        <taxon>Eukaryota</taxon>
        <taxon>Viridiplantae</taxon>
        <taxon>Streptophyta</taxon>
        <taxon>Embryophyta</taxon>
        <taxon>Tracheophyta</taxon>
        <taxon>Spermatophyta</taxon>
        <taxon>Magnoliopsida</taxon>
        <taxon>eudicotyledons</taxon>
        <taxon>Gunneridae</taxon>
        <taxon>Pentapetalae</taxon>
        <taxon>rosids</taxon>
        <taxon>malvids</taxon>
        <taxon>Myrtales</taxon>
        <taxon>Lythraceae</taxon>
        <taxon>Punica</taxon>
    </lineage>
</organism>
<dbReference type="GeneID" id="116192765"/>
<dbReference type="FunFam" id="3.30.730.10:FF:000001">
    <property type="entry name" value="Ethylene-responsive transcription factor 2"/>
    <property type="match status" value="1"/>
</dbReference>
<dbReference type="GO" id="GO:0003700">
    <property type="term" value="F:DNA-binding transcription factor activity"/>
    <property type="evidence" value="ECO:0007669"/>
    <property type="project" value="InterPro"/>
</dbReference>
<dbReference type="InterPro" id="IPR001471">
    <property type="entry name" value="AP2/ERF_dom"/>
</dbReference>
<keyword evidence="7" id="KW-0539">Nucleus</keyword>
<dbReference type="GO" id="GO:0003677">
    <property type="term" value="F:DNA binding"/>
    <property type="evidence" value="ECO:0007669"/>
    <property type="project" value="UniProtKB-KW"/>
</dbReference>
<proteinExistence type="inferred from homology"/>
<comment type="similarity">
    <text evidence="8">Belongs to the AP2/ERF transcription factor family. ERF subfamily.</text>
</comment>
<keyword evidence="14" id="KW-1185">Reference proteome</keyword>
<reference evidence="11" key="2">
    <citation type="submission" date="2017-06" db="EMBL/GenBank/DDBJ databases">
        <title>The pomegranate genome and the genomics of punicalagin biosynthesis.</title>
        <authorList>
            <person name="Xu C."/>
        </authorList>
    </citation>
    <scope>NUCLEOTIDE SEQUENCE [LARGE SCALE GENOMIC DNA]</scope>
    <source>
        <tissue evidence="11">Fresh leaf</tissue>
    </source>
</reference>
<reference evidence="12 14" key="3">
    <citation type="submission" date="2017-11" db="EMBL/GenBank/DDBJ databases">
        <title>De-novo sequencing of pomegranate (Punica granatum L.) genome.</title>
        <authorList>
            <person name="Akparov Z."/>
            <person name="Amiraslanov A."/>
            <person name="Hajiyeva S."/>
            <person name="Abbasov M."/>
            <person name="Kaur K."/>
            <person name="Hamwieh A."/>
            <person name="Solovyev V."/>
            <person name="Salamov A."/>
            <person name="Braich B."/>
            <person name="Kosarev P."/>
            <person name="Mahmoud A."/>
            <person name="Hajiyev E."/>
            <person name="Babayeva S."/>
            <person name="Izzatullayeva V."/>
            <person name="Mammadov A."/>
            <person name="Mammadov A."/>
            <person name="Sharifova S."/>
            <person name="Ojaghi J."/>
            <person name="Eynullazada K."/>
            <person name="Bayramov B."/>
            <person name="Abdulazimova A."/>
            <person name="Shahmuradov I."/>
        </authorList>
    </citation>
    <scope>NUCLEOTIDE SEQUENCE [LARGE SCALE GENOMIC DNA]</scope>
    <source>
        <strain evidence="12">AG2017</strain>
        <strain evidence="14">cv. AG2017</strain>
        <tissue evidence="12">Leaf</tissue>
    </source>
</reference>
<evidence type="ECO:0000256" key="1">
    <source>
        <dbReference type="ARBA" id="ARBA00004123"/>
    </source>
</evidence>
<evidence type="ECO:0000313" key="13">
    <source>
        <dbReference type="Proteomes" id="UP000197138"/>
    </source>
</evidence>
<evidence type="ECO:0000313" key="14">
    <source>
        <dbReference type="Proteomes" id="UP000233551"/>
    </source>
</evidence>
<dbReference type="SUPFAM" id="SSF54171">
    <property type="entry name" value="DNA-binding domain"/>
    <property type="match status" value="1"/>
</dbReference>
<feature type="region of interest" description="Disordered" evidence="9">
    <location>
        <begin position="64"/>
        <end position="100"/>
    </location>
</feature>
<evidence type="ECO:0000256" key="2">
    <source>
        <dbReference type="ARBA" id="ARBA00022745"/>
    </source>
</evidence>
<evidence type="ECO:0000256" key="3">
    <source>
        <dbReference type="ARBA" id="ARBA00023015"/>
    </source>
</evidence>